<evidence type="ECO:0000259" key="1">
    <source>
        <dbReference type="Pfam" id="PF07603"/>
    </source>
</evidence>
<dbReference type="EMBL" id="FPHI01000024">
    <property type="protein sequence ID" value="SFV63594.1"/>
    <property type="molecule type" value="Genomic_DNA"/>
</dbReference>
<name>A0A1W1CCV2_9ZZZZ</name>
<dbReference type="AlphaFoldDB" id="A0A1W1CCV2"/>
<gene>
    <name evidence="2" type="ORF">MNB_SV-3-490</name>
</gene>
<accession>A0A1W1CCV2</accession>
<organism evidence="2">
    <name type="scientific">hydrothermal vent metagenome</name>
    <dbReference type="NCBI Taxonomy" id="652676"/>
    <lineage>
        <taxon>unclassified sequences</taxon>
        <taxon>metagenomes</taxon>
        <taxon>ecological metagenomes</taxon>
    </lineage>
</organism>
<dbReference type="Pfam" id="PF07603">
    <property type="entry name" value="Lcl_C"/>
    <property type="match status" value="1"/>
</dbReference>
<reference evidence="2" key="1">
    <citation type="submission" date="2016-10" db="EMBL/GenBank/DDBJ databases">
        <authorList>
            <person name="de Groot N.N."/>
        </authorList>
    </citation>
    <scope>NUCLEOTIDE SEQUENCE</scope>
</reference>
<proteinExistence type="predicted"/>
<evidence type="ECO:0000313" key="2">
    <source>
        <dbReference type="EMBL" id="SFV63594.1"/>
    </source>
</evidence>
<protein>
    <recommendedName>
        <fullName evidence="1">Lcl C-terminal domain-containing protein</fullName>
    </recommendedName>
</protein>
<feature type="domain" description="Lcl C-terminal" evidence="1">
    <location>
        <begin position="42"/>
        <end position="157"/>
    </location>
</feature>
<sequence length="159" mass="18007">MKQIMITLSVLLTSSLLVAGGNMPSSLPKVVPVIAQGEQKVYIDSEHALMWQDEAYADVEEGAYKNGNTFGKAGNHAHATLYCARLYYAGYSDWRLPTADELRDVHHPEGQSFKYFRADDFWSSTPATEGRYYVVFPADAYRFARNKGQSNYIRCVRHQ</sequence>
<dbReference type="InterPro" id="IPR011460">
    <property type="entry name" value="Lcl_C"/>
</dbReference>